<evidence type="ECO:0008006" key="5">
    <source>
        <dbReference type="Google" id="ProtNLM"/>
    </source>
</evidence>
<sequence length="130" mass="14650">MQRFGGQGSTCTVVSGRRSSVDKEKVDKLWQSMVSIQRQGASKEDIVIQYKGMTIEVDEGRARPPPEPPPWSASKSRVWKKMGELCFNSILLCLCFSFELHVVLDVLLFPSREILDFKPGDEKYGLPGDQ</sequence>
<accession>A0AAV0D9G2</accession>
<feature type="transmembrane region" description="Helical" evidence="2">
    <location>
        <begin position="85"/>
        <end position="109"/>
    </location>
</feature>
<keyword evidence="2" id="KW-0812">Transmembrane</keyword>
<organism evidence="3 4">
    <name type="scientific">Cuscuta epithymum</name>
    <dbReference type="NCBI Taxonomy" id="186058"/>
    <lineage>
        <taxon>Eukaryota</taxon>
        <taxon>Viridiplantae</taxon>
        <taxon>Streptophyta</taxon>
        <taxon>Embryophyta</taxon>
        <taxon>Tracheophyta</taxon>
        <taxon>Spermatophyta</taxon>
        <taxon>Magnoliopsida</taxon>
        <taxon>eudicotyledons</taxon>
        <taxon>Gunneridae</taxon>
        <taxon>Pentapetalae</taxon>
        <taxon>asterids</taxon>
        <taxon>lamiids</taxon>
        <taxon>Solanales</taxon>
        <taxon>Convolvulaceae</taxon>
        <taxon>Cuscuteae</taxon>
        <taxon>Cuscuta</taxon>
        <taxon>Cuscuta subgen. Cuscuta</taxon>
    </lineage>
</organism>
<evidence type="ECO:0000256" key="2">
    <source>
        <dbReference type="SAM" id="Phobius"/>
    </source>
</evidence>
<evidence type="ECO:0000256" key="1">
    <source>
        <dbReference type="SAM" id="MobiDB-lite"/>
    </source>
</evidence>
<keyword evidence="2" id="KW-1133">Transmembrane helix</keyword>
<dbReference type="AlphaFoldDB" id="A0AAV0D9G2"/>
<evidence type="ECO:0000313" key="4">
    <source>
        <dbReference type="Proteomes" id="UP001152523"/>
    </source>
</evidence>
<comment type="caution">
    <text evidence="3">The sequence shown here is derived from an EMBL/GenBank/DDBJ whole genome shotgun (WGS) entry which is preliminary data.</text>
</comment>
<reference evidence="3" key="1">
    <citation type="submission" date="2022-07" db="EMBL/GenBank/DDBJ databases">
        <authorList>
            <person name="Macas J."/>
            <person name="Novak P."/>
            <person name="Neumann P."/>
        </authorList>
    </citation>
    <scope>NUCLEOTIDE SEQUENCE</scope>
</reference>
<dbReference type="Proteomes" id="UP001152523">
    <property type="component" value="Unassembled WGS sequence"/>
</dbReference>
<keyword evidence="4" id="KW-1185">Reference proteome</keyword>
<gene>
    <name evidence="3" type="ORF">CEPIT_LOCUS12435</name>
</gene>
<name>A0AAV0D9G2_9ASTE</name>
<evidence type="ECO:0000313" key="3">
    <source>
        <dbReference type="EMBL" id="CAH9093286.1"/>
    </source>
</evidence>
<protein>
    <recommendedName>
        <fullName evidence="5">Ubiquitin-like domain-containing protein</fullName>
    </recommendedName>
</protein>
<proteinExistence type="predicted"/>
<feature type="region of interest" description="Disordered" evidence="1">
    <location>
        <begin position="1"/>
        <end position="20"/>
    </location>
</feature>
<dbReference type="EMBL" id="CAMAPF010000075">
    <property type="protein sequence ID" value="CAH9093286.1"/>
    <property type="molecule type" value="Genomic_DNA"/>
</dbReference>
<keyword evidence="2" id="KW-0472">Membrane</keyword>